<feature type="compositionally biased region" description="Low complexity" evidence="3">
    <location>
        <begin position="162"/>
        <end position="172"/>
    </location>
</feature>
<accession>A0AAD9L703</accession>
<dbReference type="SUPFAM" id="SSF57756">
    <property type="entry name" value="Retrovirus zinc finger-like domains"/>
    <property type="match status" value="1"/>
</dbReference>
<proteinExistence type="predicted"/>
<evidence type="ECO:0000256" key="2">
    <source>
        <dbReference type="PROSITE-ProRule" id="PRU00047"/>
    </source>
</evidence>
<feature type="region of interest" description="Disordered" evidence="3">
    <location>
        <begin position="161"/>
        <end position="197"/>
    </location>
</feature>
<dbReference type="GO" id="GO:0008270">
    <property type="term" value="F:zinc ion binding"/>
    <property type="evidence" value="ECO:0007669"/>
    <property type="project" value="UniProtKB-KW"/>
</dbReference>
<comment type="caution">
    <text evidence="5">The sequence shown here is derived from an EMBL/GenBank/DDBJ whole genome shotgun (WGS) entry which is preliminary data.</text>
</comment>
<dbReference type="Pfam" id="PF00098">
    <property type="entry name" value="zf-CCHC"/>
    <property type="match status" value="1"/>
</dbReference>
<name>A0AAD9L703_PAPLA</name>
<dbReference type="AlphaFoldDB" id="A0AAD9L703"/>
<gene>
    <name evidence="5" type="ORF">DB88DRAFT_198211</name>
</gene>
<dbReference type="InterPro" id="IPR001878">
    <property type="entry name" value="Znf_CCHC"/>
</dbReference>
<feature type="compositionally biased region" description="Low complexity" evidence="3">
    <location>
        <begin position="182"/>
        <end position="191"/>
    </location>
</feature>
<dbReference type="GO" id="GO:0003676">
    <property type="term" value="F:nucleic acid binding"/>
    <property type="evidence" value="ECO:0007669"/>
    <property type="project" value="InterPro"/>
</dbReference>
<dbReference type="EMBL" id="JAODAN010000003">
    <property type="protein sequence ID" value="KAK1925508.1"/>
    <property type="molecule type" value="Genomic_DNA"/>
</dbReference>
<evidence type="ECO:0000259" key="4">
    <source>
        <dbReference type="PROSITE" id="PS50158"/>
    </source>
</evidence>
<keyword evidence="2" id="KW-0863">Zinc-finger</keyword>
<keyword evidence="6" id="KW-1185">Reference proteome</keyword>
<keyword evidence="2" id="KW-0862">Zinc</keyword>
<keyword evidence="1" id="KW-0507">mRNA processing</keyword>
<dbReference type="Proteomes" id="UP001182556">
    <property type="component" value="Unassembled WGS sequence"/>
</dbReference>
<keyword evidence="2" id="KW-0479">Metal-binding</keyword>
<evidence type="ECO:0000313" key="6">
    <source>
        <dbReference type="Proteomes" id="UP001182556"/>
    </source>
</evidence>
<sequence length="209" mass="21457">MFGAAANVPGSRQGCFKCGNLGHIAENCQAPGRLCYNCRWNLATSRPTAPSLDPPTASNATLAEVSATSSLTAPPSEASSVLAASPAALSAVSARNATNAVESVTLPDSVPRPDSEADSEVVSLLDPVNPLSTLTAPLSSATDATVRTTWLETACCPVTRLPSSPARSATSARRPDTSLVTAPRSARSSRPPSRPVDEIVPSLRTCLSC</sequence>
<evidence type="ECO:0000256" key="3">
    <source>
        <dbReference type="SAM" id="MobiDB-lite"/>
    </source>
</evidence>
<protein>
    <recommendedName>
        <fullName evidence="4">CCHC-type domain-containing protein</fullName>
    </recommendedName>
</protein>
<dbReference type="SMART" id="SM00343">
    <property type="entry name" value="ZnF_C2HC"/>
    <property type="match status" value="1"/>
</dbReference>
<reference evidence="5" key="1">
    <citation type="submission" date="2023-02" db="EMBL/GenBank/DDBJ databases">
        <title>Identification and recombinant expression of a fungal hydrolase from Papiliotrema laurentii that hydrolyzes apple cutin and clears colloidal polyester polyurethane.</title>
        <authorList>
            <consortium name="DOE Joint Genome Institute"/>
            <person name="Roman V.A."/>
            <person name="Bojanowski C."/>
            <person name="Crable B.R."/>
            <person name="Wagner D.N."/>
            <person name="Hung C.S."/>
            <person name="Nadeau L.J."/>
            <person name="Schratz L."/>
            <person name="Haridas S."/>
            <person name="Pangilinan J."/>
            <person name="Lipzen A."/>
            <person name="Na H."/>
            <person name="Yan M."/>
            <person name="Ng V."/>
            <person name="Grigoriev I.V."/>
            <person name="Spatafora J.W."/>
            <person name="Barlow D."/>
            <person name="Biffinger J."/>
            <person name="Kelley-Loughnane N."/>
            <person name="Varaljay V.A."/>
            <person name="Crookes-Goodson W.J."/>
        </authorList>
    </citation>
    <scope>NUCLEOTIDE SEQUENCE</scope>
    <source>
        <strain evidence="5">5307AH</strain>
    </source>
</reference>
<dbReference type="InterPro" id="IPR036875">
    <property type="entry name" value="Znf_CCHC_sf"/>
</dbReference>
<evidence type="ECO:0000256" key="1">
    <source>
        <dbReference type="ARBA" id="ARBA00022664"/>
    </source>
</evidence>
<feature type="domain" description="CCHC-type" evidence="4">
    <location>
        <begin position="15"/>
        <end position="28"/>
    </location>
</feature>
<dbReference type="GO" id="GO:0006397">
    <property type="term" value="P:mRNA processing"/>
    <property type="evidence" value="ECO:0007669"/>
    <property type="project" value="UniProtKB-KW"/>
</dbReference>
<dbReference type="PROSITE" id="PS50158">
    <property type="entry name" value="ZF_CCHC"/>
    <property type="match status" value="1"/>
</dbReference>
<organism evidence="5 6">
    <name type="scientific">Papiliotrema laurentii</name>
    <name type="common">Cryptococcus laurentii</name>
    <dbReference type="NCBI Taxonomy" id="5418"/>
    <lineage>
        <taxon>Eukaryota</taxon>
        <taxon>Fungi</taxon>
        <taxon>Dikarya</taxon>
        <taxon>Basidiomycota</taxon>
        <taxon>Agaricomycotina</taxon>
        <taxon>Tremellomycetes</taxon>
        <taxon>Tremellales</taxon>
        <taxon>Rhynchogastremaceae</taxon>
        <taxon>Papiliotrema</taxon>
    </lineage>
</organism>
<dbReference type="Gene3D" id="4.10.60.10">
    <property type="entry name" value="Zinc finger, CCHC-type"/>
    <property type="match status" value="1"/>
</dbReference>
<evidence type="ECO:0000313" key="5">
    <source>
        <dbReference type="EMBL" id="KAK1925508.1"/>
    </source>
</evidence>